<evidence type="ECO:0000313" key="7">
    <source>
        <dbReference type="Proteomes" id="UP001623852"/>
    </source>
</evidence>
<name>A0ABZ2UEQ9_9FLAO</name>
<dbReference type="Gene3D" id="1.10.760.10">
    <property type="entry name" value="Cytochrome c-like domain"/>
    <property type="match status" value="1"/>
</dbReference>
<dbReference type="PROSITE" id="PS51257">
    <property type="entry name" value="PROKAR_LIPOPROTEIN"/>
    <property type="match status" value="1"/>
</dbReference>
<evidence type="ECO:0000259" key="5">
    <source>
        <dbReference type="PROSITE" id="PS51007"/>
    </source>
</evidence>
<gene>
    <name evidence="6" type="ORF">AABD74_00845</name>
</gene>
<dbReference type="InterPro" id="IPR036909">
    <property type="entry name" value="Cyt_c-like_dom_sf"/>
</dbReference>
<keyword evidence="7" id="KW-1185">Reference proteome</keyword>
<proteinExistence type="predicted"/>
<feature type="domain" description="Cytochrome c" evidence="5">
    <location>
        <begin position="29"/>
        <end position="116"/>
    </location>
</feature>
<keyword evidence="1 4" id="KW-0349">Heme</keyword>
<evidence type="ECO:0000256" key="4">
    <source>
        <dbReference type="PROSITE-ProRule" id="PRU00433"/>
    </source>
</evidence>
<dbReference type="Proteomes" id="UP001623852">
    <property type="component" value="Chromosome"/>
</dbReference>
<sequence>MKKYIFLSGIILSLYGCESNTYESLQEDPVVIVGKVTYNANVKSIIDANCIACHSQNGEASFTPLVTYAQVKNAVLNTDLLDRIQRPNGASGQMPKGGRMPQDKINTILQWNTDGLLESEN</sequence>
<organism evidence="6 7">
    <name type="scientific">Flavobacterium soyae</name>
    <dbReference type="NCBI Taxonomy" id="2903098"/>
    <lineage>
        <taxon>Bacteria</taxon>
        <taxon>Pseudomonadati</taxon>
        <taxon>Bacteroidota</taxon>
        <taxon>Flavobacteriia</taxon>
        <taxon>Flavobacteriales</taxon>
        <taxon>Flavobacteriaceae</taxon>
        <taxon>Flavobacterium</taxon>
    </lineage>
</organism>
<evidence type="ECO:0000256" key="1">
    <source>
        <dbReference type="ARBA" id="ARBA00022617"/>
    </source>
</evidence>
<dbReference type="PROSITE" id="PS51007">
    <property type="entry name" value="CYTC"/>
    <property type="match status" value="1"/>
</dbReference>
<dbReference type="RefSeq" id="WP_232682689.1">
    <property type="nucleotide sequence ID" value="NZ_CP150845.1"/>
</dbReference>
<keyword evidence="2 4" id="KW-0479">Metal-binding</keyword>
<evidence type="ECO:0000313" key="6">
    <source>
        <dbReference type="EMBL" id="WYZ20020.1"/>
    </source>
</evidence>
<reference evidence="6 7" key="1">
    <citation type="submission" date="2024-03" db="EMBL/GenBank/DDBJ databases">
        <title>Flavobacterium soyae.</title>
        <authorList>
            <person name="Zheng W."/>
        </authorList>
    </citation>
    <scope>NUCLEOTIDE SEQUENCE [LARGE SCALE GENOMIC DNA]</scope>
    <source>
        <strain evidence="6 7">55</strain>
    </source>
</reference>
<protein>
    <submittedName>
        <fullName evidence="6">Cytochrome c</fullName>
    </submittedName>
</protein>
<dbReference type="InterPro" id="IPR009056">
    <property type="entry name" value="Cyt_c-like_dom"/>
</dbReference>
<evidence type="ECO:0000256" key="3">
    <source>
        <dbReference type="ARBA" id="ARBA00023004"/>
    </source>
</evidence>
<evidence type="ECO:0000256" key="2">
    <source>
        <dbReference type="ARBA" id="ARBA00022723"/>
    </source>
</evidence>
<keyword evidence="3 4" id="KW-0408">Iron</keyword>
<dbReference type="SUPFAM" id="SSF46626">
    <property type="entry name" value="Cytochrome c"/>
    <property type="match status" value="1"/>
</dbReference>
<dbReference type="EMBL" id="CP150845">
    <property type="protein sequence ID" value="WYZ20020.1"/>
    <property type="molecule type" value="Genomic_DNA"/>
</dbReference>
<accession>A0ABZ2UEQ9</accession>